<sequence>MVQPFKFRALRQLLGEQQEEISSHDQLKIVNNNTGHK</sequence>
<name>A0A0E9XIJ1_ANGAN</name>
<accession>A0A0E9XIJ1</accession>
<dbReference type="EMBL" id="GBXM01006917">
    <property type="protein sequence ID" value="JAI01661.1"/>
    <property type="molecule type" value="Transcribed_RNA"/>
</dbReference>
<reference evidence="1" key="1">
    <citation type="submission" date="2014-11" db="EMBL/GenBank/DDBJ databases">
        <authorList>
            <person name="Amaro Gonzalez C."/>
        </authorList>
    </citation>
    <scope>NUCLEOTIDE SEQUENCE</scope>
</reference>
<protein>
    <submittedName>
        <fullName evidence="1">Uncharacterized protein</fullName>
    </submittedName>
</protein>
<reference evidence="1" key="2">
    <citation type="journal article" date="2015" name="Fish Shellfish Immunol.">
        <title>Early steps in the European eel (Anguilla anguilla)-Vibrio vulnificus interaction in the gills: Role of the RtxA13 toxin.</title>
        <authorList>
            <person name="Callol A."/>
            <person name="Pajuelo D."/>
            <person name="Ebbesson L."/>
            <person name="Teles M."/>
            <person name="MacKenzie S."/>
            <person name="Amaro C."/>
        </authorList>
    </citation>
    <scope>NUCLEOTIDE SEQUENCE</scope>
</reference>
<evidence type="ECO:0000313" key="1">
    <source>
        <dbReference type="EMBL" id="JAI01661.1"/>
    </source>
</evidence>
<proteinExistence type="predicted"/>
<dbReference type="AlphaFoldDB" id="A0A0E9XIJ1"/>
<organism evidence="1">
    <name type="scientific">Anguilla anguilla</name>
    <name type="common">European freshwater eel</name>
    <name type="synonym">Muraena anguilla</name>
    <dbReference type="NCBI Taxonomy" id="7936"/>
    <lineage>
        <taxon>Eukaryota</taxon>
        <taxon>Metazoa</taxon>
        <taxon>Chordata</taxon>
        <taxon>Craniata</taxon>
        <taxon>Vertebrata</taxon>
        <taxon>Euteleostomi</taxon>
        <taxon>Actinopterygii</taxon>
        <taxon>Neopterygii</taxon>
        <taxon>Teleostei</taxon>
        <taxon>Anguilliformes</taxon>
        <taxon>Anguillidae</taxon>
        <taxon>Anguilla</taxon>
    </lineage>
</organism>